<dbReference type="FunFam" id="1.10.472.10:FF:000060">
    <property type="entry name" value="D6-type cyclin"/>
    <property type="match status" value="1"/>
</dbReference>
<protein>
    <submittedName>
        <fullName evidence="8">Cyclin-D3-1 like</fullName>
    </submittedName>
</protein>
<proteinExistence type="inferred from homology"/>
<comment type="caution">
    <text evidence="8">The sequence shown here is derived from an EMBL/GenBank/DDBJ whole genome shotgun (WGS) entry which is preliminary data.</text>
</comment>
<dbReference type="InterPro" id="IPR013763">
    <property type="entry name" value="Cyclin-like_dom"/>
</dbReference>
<evidence type="ECO:0000256" key="1">
    <source>
        <dbReference type="ARBA" id="ARBA00009065"/>
    </source>
</evidence>
<dbReference type="GO" id="GO:0048316">
    <property type="term" value="P:seed development"/>
    <property type="evidence" value="ECO:0007669"/>
    <property type="project" value="UniProtKB-ARBA"/>
</dbReference>
<dbReference type="InterPro" id="IPR004367">
    <property type="entry name" value="Cyclin_C-dom"/>
</dbReference>
<keyword evidence="9" id="KW-1185">Reference proteome</keyword>
<sequence length="310" mass="36386">MAMLEPNNDHDQQETQSFSLESLLCEEEDAFESLEQETSDKKCNFDLVKEDLSWEDEELVSMFSREKQTHVFVEEKDHSMVVARRRAIEWMLKVKAYFGFTCLTTFLAINYLDRFLCSFEVDNEKPWMMHIAAITCLSLAAKIEETKVPTLLDLQVVNNSTYMFEAKTIQKMELFVMSTLRWRMNPVTPFSFLDHITRRLGLKSDLHWVFYRKCEALFLSAVCDGRFVRYLPSILATSTMLHVIHQVEPSNAVDYQNQLFSVLKITKENISGCYELIGNIPNTFWIDQRNSHKRNYEEIQDAKNETIDVY</sequence>
<evidence type="ECO:0000259" key="7">
    <source>
        <dbReference type="SMART" id="SM01332"/>
    </source>
</evidence>
<dbReference type="FunFam" id="1.10.472.10:FF:000070">
    <property type="entry name" value="CYCLIN D32"/>
    <property type="match status" value="1"/>
</dbReference>
<comment type="similarity">
    <text evidence="1">Belongs to the cyclin family. Cyclin D subfamily.</text>
</comment>
<dbReference type="PANTHER" id="PTHR10177">
    <property type="entry name" value="CYCLINS"/>
    <property type="match status" value="1"/>
</dbReference>
<evidence type="ECO:0000256" key="4">
    <source>
        <dbReference type="ARBA" id="ARBA00023306"/>
    </source>
</evidence>
<dbReference type="InterPro" id="IPR036915">
    <property type="entry name" value="Cyclin-like_sf"/>
</dbReference>
<evidence type="ECO:0000256" key="5">
    <source>
        <dbReference type="RuleBase" id="RU000383"/>
    </source>
</evidence>
<feature type="domain" description="Cyclin C-terminal" evidence="7">
    <location>
        <begin position="187"/>
        <end position="310"/>
    </location>
</feature>
<dbReference type="InterPro" id="IPR039361">
    <property type="entry name" value="Cyclin"/>
</dbReference>
<evidence type="ECO:0000313" key="8">
    <source>
        <dbReference type="EMBL" id="KAK1402495.1"/>
    </source>
</evidence>
<keyword evidence="4" id="KW-0131">Cell cycle</keyword>
<keyword evidence="3 5" id="KW-0195">Cyclin</keyword>
<dbReference type="SMART" id="SM00385">
    <property type="entry name" value="CYCLIN"/>
    <property type="match status" value="1"/>
</dbReference>
<accession>A0AAD8N5N1</accession>
<organism evidence="8 9">
    <name type="scientific">Heracleum sosnowskyi</name>
    <dbReference type="NCBI Taxonomy" id="360622"/>
    <lineage>
        <taxon>Eukaryota</taxon>
        <taxon>Viridiplantae</taxon>
        <taxon>Streptophyta</taxon>
        <taxon>Embryophyta</taxon>
        <taxon>Tracheophyta</taxon>
        <taxon>Spermatophyta</taxon>
        <taxon>Magnoliopsida</taxon>
        <taxon>eudicotyledons</taxon>
        <taxon>Gunneridae</taxon>
        <taxon>Pentapetalae</taxon>
        <taxon>asterids</taxon>
        <taxon>campanulids</taxon>
        <taxon>Apiales</taxon>
        <taxon>Apiaceae</taxon>
        <taxon>Apioideae</taxon>
        <taxon>apioid superclade</taxon>
        <taxon>Tordylieae</taxon>
        <taxon>Tordyliinae</taxon>
        <taxon>Heracleum</taxon>
    </lineage>
</organism>
<dbReference type="Proteomes" id="UP001237642">
    <property type="component" value="Unassembled WGS sequence"/>
</dbReference>
<reference evidence="8" key="1">
    <citation type="submission" date="2023-02" db="EMBL/GenBank/DDBJ databases">
        <title>Genome of toxic invasive species Heracleum sosnowskyi carries increased number of genes despite the absence of recent whole-genome duplications.</title>
        <authorList>
            <person name="Schelkunov M."/>
            <person name="Shtratnikova V."/>
            <person name="Makarenko M."/>
            <person name="Klepikova A."/>
            <person name="Omelchenko D."/>
            <person name="Novikova G."/>
            <person name="Obukhova E."/>
            <person name="Bogdanov V."/>
            <person name="Penin A."/>
            <person name="Logacheva M."/>
        </authorList>
    </citation>
    <scope>NUCLEOTIDE SEQUENCE</scope>
    <source>
        <strain evidence="8">Hsosn_3</strain>
        <tissue evidence="8">Leaf</tissue>
    </source>
</reference>
<evidence type="ECO:0000256" key="3">
    <source>
        <dbReference type="ARBA" id="ARBA00023127"/>
    </source>
</evidence>
<dbReference type="CDD" id="cd20544">
    <property type="entry name" value="CYCLIN_AtCycD-like_rpt2"/>
    <property type="match status" value="1"/>
</dbReference>
<gene>
    <name evidence="8" type="ORF">POM88_002100</name>
</gene>
<dbReference type="GO" id="GO:0051301">
    <property type="term" value="P:cell division"/>
    <property type="evidence" value="ECO:0007669"/>
    <property type="project" value="UniProtKB-KW"/>
</dbReference>
<dbReference type="Pfam" id="PF02984">
    <property type="entry name" value="Cyclin_C"/>
    <property type="match status" value="1"/>
</dbReference>
<evidence type="ECO:0000259" key="6">
    <source>
        <dbReference type="SMART" id="SM00385"/>
    </source>
</evidence>
<dbReference type="CDD" id="cd20543">
    <property type="entry name" value="CYCLIN_AtCycD-like_rpt1"/>
    <property type="match status" value="1"/>
</dbReference>
<evidence type="ECO:0000313" key="9">
    <source>
        <dbReference type="Proteomes" id="UP001237642"/>
    </source>
</evidence>
<reference evidence="8" key="2">
    <citation type="submission" date="2023-05" db="EMBL/GenBank/DDBJ databases">
        <authorList>
            <person name="Schelkunov M.I."/>
        </authorList>
    </citation>
    <scope>NUCLEOTIDE SEQUENCE</scope>
    <source>
        <strain evidence="8">Hsosn_3</strain>
        <tissue evidence="8">Leaf</tissue>
    </source>
</reference>
<name>A0AAD8N5N1_9APIA</name>
<dbReference type="Gene3D" id="1.10.472.10">
    <property type="entry name" value="Cyclin-like"/>
    <property type="match status" value="2"/>
</dbReference>
<feature type="domain" description="Cyclin-like" evidence="6">
    <location>
        <begin position="89"/>
        <end position="178"/>
    </location>
</feature>
<dbReference type="AlphaFoldDB" id="A0AAD8N5N1"/>
<dbReference type="EMBL" id="JAUIZM010000001">
    <property type="protein sequence ID" value="KAK1402495.1"/>
    <property type="molecule type" value="Genomic_DNA"/>
</dbReference>
<evidence type="ECO:0000256" key="2">
    <source>
        <dbReference type="ARBA" id="ARBA00022618"/>
    </source>
</evidence>
<dbReference type="SUPFAM" id="SSF47954">
    <property type="entry name" value="Cyclin-like"/>
    <property type="match status" value="2"/>
</dbReference>
<dbReference type="Pfam" id="PF00134">
    <property type="entry name" value="Cyclin_N"/>
    <property type="match status" value="1"/>
</dbReference>
<dbReference type="InterPro" id="IPR006671">
    <property type="entry name" value="Cyclin_N"/>
</dbReference>
<dbReference type="SMART" id="SM01332">
    <property type="entry name" value="Cyclin_C"/>
    <property type="match status" value="1"/>
</dbReference>
<dbReference type="GO" id="GO:0010444">
    <property type="term" value="P:guard mother cell differentiation"/>
    <property type="evidence" value="ECO:0007669"/>
    <property type="project" value="UniProtKB-ARBA"/>
</dbReference>
<keyword evidence="2" id="KW-0132">Cell division</keyword>